<dbReference type="EC" id="3.1.-.-" evidence="1"/>
<keyword evidence="1" id="KW-0378">Hydrolase</keyword>
<organism evidence="1">
    <name type="scientific">bioreactor metagenome</name>
    <dbReference type="NCBI Taxonomy" id="1076179"/>
    <lineage>
        <taxon>unclassified sequences</taxon>
        <taxon>metagenomes</taxon>
        <taxon>ecological metagenomes</taxon>
    </lineage>
</organism>
<reference evidence="1" key="1">
    <citation type="submission" date="2019-08" db="EMBL/GenBank/DDBJ databases">
        <authorList>
            <person name="Kucharzyk K."/>
            <person name="Murdoch R.W."/>
            <person name="Higgins S."/>
            <person name="Loffler F."/>
        </authorList>
    </citation>
    <scope>NUCLEOTIDE SEQUENCE</scope>
</reference>
<dbReference type="AlphaFoldDB" id="A0A645IUW5"/>
<protein>
    <submittedName>
        <fullName evidence="1">Ribonuclease Y</fullName>
        <ecNumber evidence="1">3.1.-.-</ecNumber>
    </submittedName>
</protein>
<proteinExistence type="predicted"/>
<dbReference type="EMBL" id="VSSQ01115580">
    <property type="protein sequence ID" value="MPN50953.1"/>
    <property type="molecule type" value="Genomic_DNA"/>
</dbReference>
<name>A0A645IUW5_9ZZZZ</name>
<gene>
    <name evidence="1" type="primary">rny_60</name>
    <name evidence="1" type="ORF">SDC9_198593</name>
</gene>
<accession>A0A645IUW5</accession>
<dbReference type="GO" id="GO:0016787">
    <property type="term" value="F:hydrolase activity"/>
    <property type="evidence" value="ECO:0007669"/>
    <property type="project" value="UniProtKB-KW"/>
</dbReference>
<sequence length="48" mass="5515">MIKPEEINDAGAIEVARDIVKRIESELEYPGQIKVNVIRETRSIEYAK</sequence>
<comment type="caution">
    <text evidence="1">The sequence shown here is derived from an EMBL/GenBank/DDBJ whole genome shotgun (WGS) entry which is preliminary data.</text>
</comment>
<evidence type="ECO:0000313" key="1">
    <source>
        <dbReference type="EMBL" id="MPN50953.1"/>
    </source>
</evidence>